<evidence type="ECO:0008006" key="4">
    <source>
        <dbReference type="Google" id="ProtNLM"/>
    </source>
</evidence>
<gene>
    <name evidence="2" type="ORF">PC117_g9611</name>
</gene>
<dbReference type="Proteomes" id="UP000736787">
    <property type="component" value="Unassembled WGS sequence"/>
</dbReference>
<organism evidence="2 3">
    <name type="scientific">Phytophthora cactorum</name>
    <dbReference type="NCBI Taxonomy" id="29920"/>
    <lineage>
        <taxon>Eukaryota</taxon>
        <taxon>Sar</taxon>
        <taxon>Stramenopiles</taxon>
        <taxon>Oomycota</taxon>
        <taxon>Peronosporomycetes</taxon>
        <taxon>Peronosporales</taxon>
        <taxon>Peronosporaceae</taxon>
        <taxon>Phytophthora</taxon>
    </lineage>
</organism>
<proteinExistence type="predicted"/>
<dbReference type="PANTHER" id="PTHR31569:SF4">
    <property type="entry name" value="SWIM-TYPE DOMAIN-CONTAINING PROTEIN"/>
    <property type="match status" value="1"/>
</dbReference>
<evidence type="ECO:0000256" key="1">
    <source>
        <dbReference type="SAM" id="MobiDB-lite"/>
    </source>
</evidence>
<evidence type="ECO:0000313" key="3">
    <source>
        <dbReference type="Proteomes" id="UP000736787"/>
    </source>
</evidence>
<dbReference type="PANTHER" id="PTHR31569">
    <property type="entry name" value="SWIM-TYPE DOMAIN-CONTAINING PROTEIN"/>
    <property type="match status" value="1"/>
</dbReference>
<dbReference type="VEuPathDB" id="FungiDB:PC110_g3653"/>
<dbReference type="SUPFAM" id="SSF54001">
    <property type="entry name" value="Cysteine proteinases"/>
    <property type="match status" value="1"/>
</dbReference>
<dbReference type="EMBL" id="RCMK01000222">
    <property type="protein sequence ID" value="KAG2942956.1"/>
    <property type="molecule type" value="Genomic_DNA"/>
</dbReference>
<name>A0A8T1DQP9_9STRA</name>
<dbReference type="AlphaFoldDB" id="A0A8T1DQP9"/>
<comment type="caution">
    <text evidence="2">The sequence shown here is derived from an EMBL/GenBank/DDBJ whole genome shotgun (WGS) entry which is preliminary data.</text>
</comment>
<reference evidence="2" key="1">
    <citation type="submission" date="2018-10" db="EMBL/GenBank/DDBJ databases">
        <title>Effector identification in a new, highly contiguous assembly of the strawberry crown rot pathogen Phytophthora cactorum.</title>
        <authorList>
            <person name="Armitage A.D."/>
            <person name="Nellist C.F."/>
            <person name="Bates H."/>
            <person name="Vickerstaff R.J."/>
            <person name="Harrison R.J."/>
        </authorList>
    </citation>
    <scope>NUCLEOTIDE SEQUENCE</scope>
    <source>
        <strain evidence="2">4040</strain>
    </source>
</reference>
<feature type="region of interest" description="Disordered" evidence="1">
    <location>
        <begin position="301"/>
        <end position="344"/>
    </location>
</feature>
<sequence length="613" mass="69031">MFAVKSAVHLPSDEQRCAKALIHETRESGVSGAVQDASLDIDKSKSKSGRTIGEVECVVEQVLRDVSSDELPSSDDLEEDHPHISPQFRAGAGAERLVRIPKLPLFSFAVHDVFGKGQFVSAYAYELVAAEHRYAASVDADYDVINTGDANAQIVSREIRRKSLVSLQRFSCDCAFQQTMLLPCRHVFFARRFNRNETVIPPFSFYSQRWALRCPANHISQGEVTAGGSVALQHVERNHRDYKAMDSAAMYSSPKAALEKISDVMAIQTTPTFNVALEWLHDFVYTTALKPVMLGRNDGQLEDKRAAPTQNDAITAPKTRPKKRVQRSASEEEPPAIGTTEDTAYVFASPPEVTSLARKKQRVQTRAERTKATRKLARLLRDVKRHRVVTLDDADAILEGVYSLESAEKIVEERKLPLMEAHKPLQIRHFNVGQEMPRLEGCPTRDKIDEAITAIDIRRSDHALLAYWTDFGSIPYEQLQLVRRILIAGNAFREAKLTIEWVERAAWKEKYICPPFQDLRWIPKDIILVSTKKKIAGGYGGFNTSNSVVVGVVNFDGNHWVGFFGDREEKKAKMFDPLQRLTYEKITWCEQQGGNSCGVWCLVILELLLTKNK</sequence>
<dbReference type="InterPro" id="IPR038765">
    <property type="entry name" value="Papain-like_cys_pep_sf"/>
</dbReference>
<protein>
    <recommendedName>
        <fullName evidence="4">SWIM-type domain-containing protein</fullName>
    </recommendedName>
</protein>
<evidence type="ECO:0000313" key="2">
    <source>
        <dbReference type="EMBL" id="KAG2942956.1"/>
    </source>
</evidence>
<dbReference type="InterPro" id="IPR052579">
    <property type="entry name" value="Zinc_finger_SWIM"/>
</dbReference>
<accession>A0A8T1DQP9</accession>